<keyword evidence="2" id="KW-1185">Reference proteome</keyword>
<dbReference type="RefSeq" id="WP_009504493.1">
    <property type="nucleotide sequence ID" value="NZ_LIGK01000043.1"/>
</dbReference>
<dbReference type="InterPro" id="IPR027417">
    <property type="entry name" value="P-loop_NTPase"/>
</dbReference>
<gene>
    <name evidence="1" type="ORF">ATI53_10913</name>
</gene>
<dbReference type="Proteomes" id="UP000249165">
    <property type="component" value="Unassembled WGS sequence"/>
</dbReference>
<dbReference type="EMBL" id="QLMG01000091">
    <property type="protein sequence ID" value="RAK07812.1"/>
    <property type="molecule type" value="Genomic_DNA"/>
</dbReference>
<accession>A0A327XHE4</accession>
<dbReference type="AlphaFoldDB" id="A0A327XHE4"/>
<organism evidence="1 2">
    <name type="scientific">Salipiger aestuarii</name>
    <dbReference type="NCBI Taxonomy" id="568098"/>
    <lineage>
        <taxon>Bacteria</taxon>
        <taxon>Pseudomonadati</taxon>
        <taxon>Pseudomonadota</taxon>
        <taxon>Alphaproteobacteria</taxon>
        <taxon>Rhodobacterales</taxon>
        <taxon>Roseobacteraceae</taxon>
        <taxon>Salipiger</taxon>
    </lineage>
</organism>
<evidence type="ECO:0000313" key="1">
    <source>
        <dbReference type="EMBL" id="RAK07812.1"/>
    </source>
</evidence>
<proteinExistence type="predicted"/>
<dbReference type="Gene3D" id="3.40.50.300">
    <property type="entry name" value="P-loop containing nucleotide triphosphate hydrolases"/>
    <property type="match status" value="1"/>
</dbReference>
<protein>
    <recommendedName>
        <fullName evidence="3">LPS sulfotransferase NodH</fullName>
    </recommendedName>
</protein>
<evidence type="ECO:0000313" key="2">
    <source>
        <dbReference type="Proteomes" id="UP000249165"/>
    </source>
</evidence>
<name>A0A327XHE4_9RHOB</name>
<sequence length="261" mass="29018">MPERPMPERPWLILTLRRTGGTSLTAFLAEISPFPSIEHEPFNIDRTFGHVTRAFRDSGDAEALRAGIDAALGDDPAQRPNIKHCFDVVPPALTAELIRACAARGYAVLLYTRGDEARRLRSLFLALSTGAWGGVEARRIYPEIRAGRLQPKPIDPVNVRRRVTEDRYRLARVIRQLDQDGIAHSRRRFEDIYGPGKSAPDEARRLAAELGTRVAPDARALRWFDASQKQGSEDIAGHVPGYPQAVALLDKLCHSGAKQDL</sequence>
<reference evidence="1 2" key="1">
    <citation type="submission" date="2018-06" db="EMBL/GenBank/DDBJ databases">
        <title>Genomic Encyclopedia of Archaeal and Bacterial Type Strains, Phase II (KMG-II): from individual species to whole genera.</title>
        <authorList>
            <person name="Goeker M."/>
        </authorList>
    </citation>
    <scope>NUCLEOTIDE SEQUENCE [LARGE SCALE GENOMIC DNA]</scope>
    <source>
        <strain evidence="1 2">DSM 22011</strain>
    </source>
</reference>
<evidence type="ECO:0008006" key="3">
    <source>
        <dbReference type="Google" id="ProtNLM"/>
    </source>
</evidence>
<comment type="caution">
    <text evidence="1">The sequence shown here is derived from an EMBL/GenBank/DDBJ whole genome shotgun (WGS) entry which is preliminary data.</text>
</comment>